<evidence type="ECO:0000313" key="1">
    <source>
        <dbReference type="EMBL" id="MEJ8633465.1"/>
    </source>
</evidence>
<proteinExistence type="predicted"/>
<dbReference type="Proteomes" id="UP001377168">
    <property type="component" value="Unassembled WGS sequence"/>
</dbReference>
<organism evidence="1 2">
    <name type="scientific">Streptomyces achmelvichensis</name>
    <dbReference type="NCBI Taxonomy" id="3134111"/>
    <lineage>
        <taxon>Bacteria</taxon>
        <taxon>Bacillati</taxon>
        <taxon>Actinomycetota</taxon>
        <taxon>Actinomycetes</taxon>
        <taxon>Kitasatosporales</taxon>
        <taxon>Streptomycetaceae</taxon>
        <taxon>Streptomyces</taxon>
    </lineage>
</organism>
<keyword evidence="2" id="KW-1185">Reference proteome</keyword>
<protein>
    <submittedName>
        <fullName evidence="1">SRPBCC family protein</fullName>
    </submittedName>
</protein>
<accession>A0ACC6PQ71</accession>
<sequence>MPRRLHPVELDFAESAPVRLVFTGDVSASPEAVYRALAEDVTDWPAWFDAVSSAVPTRDGAGRDVRLKGGIFFGETVMATDPHERYAYRVDTTNAPGLRALLEEWVVTPTAQGSRVRWTFAVDGPAPVRVLVRLSRAGLGTSFRRAIRRLDRRLARSATS</sequence>
<reference evidence="1" key="1">
    <citation type="submission" date="2024-03" db="EMBL/GenBank/DDBJ databases">
        <title>Novel Streptomyces species of biotechnological and ecological value are a feature of Machair soil.</title>
        <authorList>
            <person name="Prole J.R."/>
            <person name="Goodfellow M."/>
            <person name="Allenby N."/>
            <person name="Ward A.C."/>
        </authorList>
    </citation>
    <scope>NUCLEOTIDE SEQUENCE</scope>
    <source>
        <strain evidence="1">MS2.AVA.5</strain>
    </source>
</reference>
<evidence type="ECO:0000313" key="2">
    <source>
        <dbReference type="Proteomes" id="UP001377168"/>
    </source>
</evidence>
<dbReference type="EMBL" id="JBBKAJ010000022">
    <property type="protein sequence ID" value="MEJ8633465.1"/>
    <property type="molecule type" value="Genomic_DNA"/>
</dbReference>
<gene>
    <name evidence="1" type="ORF">WKI67_08655</name>
</gene>
<comment type="caution">
    <text evidence="1">The sequence shown here is derived from an EMBL/GenBank/DDBJ whole genome shotgun (WGS) entry which is preliminary data.</text>
</comment>
<name>A0ACC6PQ71_9ACTN</name>